<evidence type="ECO:0000313" key="2">
    <source>
        <dbReference type="EMBL" id="OGM11247.1"/>
    </source>
</evidence>
<sequence>MKNYIKTYLKNRPLFLSIIRGKEADLFQNILPLKKPILDFGCGDGFFVKVVFQDFGKIDIGLDVDEKKFKDAKKEDIYKKLVFYDGNKLLFSNNYFSTIISNCVLEHVDNLEGNLSEIYRVLKPKGKFICTVMTNRWEEYLFGKIFLGSIYKKWMRKKQIHKNLLDKKEWDLKFNKAGFKIEKTIGYLDKNTSRWLDLLHYSSIPSLVSYKVFGKWILFPWFYNIAPINKWFERLIRSNVSVGNSAALFYVLVKTTAS</sequence>
<dbReference type="Pfam" id="PF08241">
    <property type="entry name" value="Methyltransf_11"/>
    <property type="match status" value="1"/>
</dbReference>
<gene>
    <name evidence="2" type="ORF">A2Z22_00610</name>
</gene>
<dbReference type="EMBL" id="MGFS01000022">
    <property type="protein sequence ID" value="OGM11247.1"/>
    <property type="molecule type" value="Genomic_DNA"/>
</dbReference>
<feature type="domain" description="Methyltransferase type 11" evidence="1">
    <location>
        <begin position="38"/>
        <end position="130"/>
    </location>
</feature>
<dbReference type="CDD" id="cd02440">
    <property type="entry name" value="AdoMet_MTases"/>
    <property type="match status" value="1"/>
</dbReference>
<dbReference type="InterPro" id="IPR013216">
    <property type="entry name" value="Methyltransf_11"/>
</dbReference>
<organism evidence="2 3">
    <name type="scientific">Candidatus Woesebacteria bacterium RBG_16_34_12</name>
    <dbReference type="NCBI Taxonomy" id="1802480"/>
    <lineage>
        <taxon>Bacteria</taxon>
        <taxon>Candidatus Woeseibacteriota</taxon>
    </lineage>
</organism>
<dbReference type="AlphaFoldDB" id="A0A1F7X888"/>
<comment type="caution">
    <text evidence="2">The sequence shown here is derived from an EMBL/GenBank/DDBJ whole genome shotgun (WGS) entry which is preliminary data.</text>
</comment>
<dbReference type="Proteomes" id="UP000177053">
    <property type="component" value="Unassembled WGS sequence"/>
</dbReference>
<dbReference type="SUPFAM" id="SSF53335">
    <property type="entry name" value="S-adenosyl-L-methionine-dependent methyltransferases"/>
    <property type="match status" value="1"/>
</dbReference>
<dbReference type="GO" id="GO:0008757">
    <property type="term" value="F:S-adenosylmethionine-dependent methyltransferase activity"/>
    <property type="evidence" value="ECO:0007669"/>
    <property type="project" value="InterPro"/>
</dbReference>
<reference evidence="2 3" key="1">
    <citation type="journal article" date="2016" name="Nat. Commun.">
        <title>Thousands of microbial genomes shed light on interconnected biogeochemical processes in an aquifer system.</title>
        <authorList>
            <person name="Anantharaman K."/>
            <person name="Brown C.T."/>
            <person name="Hug L.A."/>
            <person name="Sharon I."/>
            <person name="Castelle C.J."/>
            <person name="Probst A.J."/>
            <person name="Thomas B.C."/>
            <person name="Singh A."/>
            <person name="Wilkins M.J."/>
            <person name="Karaoz U."/>
            <person name="Brodie E.L."/>
            <person name="Williams K.H."/>
            <person name="Hubbard S.S."/>
            <person name="Banfield J.F."/>
        </authorList>
    </citation>
    <scope>NUCLEOTIDE SEQUENCE [LARGE SCALE GENOMIC DNA]</scope>
</reference>
<dbReference type="Gene3D" id="3.40.50.150">
    <property type="entry name" value="Vaccinia Virus protein VP39"/>
    <property type="match status" value="1"/>
</dbReference>
<accession>A0A1F7X888</accession>
<dbReference type="InterPro" id="IPR029063">
    <property type="entry name" value="SAM-dependent_MTases_sf"/>
</dbReference>
<proteinExistence type="predicted"/>
<evidence type="ECO:0000313" key="3">
    <source>
        <dbReference type="Proteomes" id="UP000177053"/>
    </source>
</evidence>
<protein>
    <recommendedName>
        <fullName evidence="1">Methyltransferase type 11 domain-containing protein</fullName>
    </recommendedName>
</protein>
<name>A0A1F7X888_9BACT</name>
<dbReference type="PANTHER" id="PTHR43861:SF1">
    <property type="entry name" value="TRANS-ACONITATE 2-METHYLTRANSFERASE"/>
    <property type="match status" value="1"/>
</dbReference>
<dbReference type="PANTHER" id="PTHR43861">
    <property type="entry name" value="TRANS-ACONITATE 2-METHYLTRANSFERASE-RELATED"/>
    <property type="match status" value="1"/>
</dbReference>
<evidence type="ECO:0000259" key="1">
    <source>
        <dbReference type="Pfam" id="PF08241"/>
    </source>
</evidence>